<dbReference type="Gene3D" id="3.30.200.20">
    <property type="entry name" value="Phosphorylase Kinase, domain 1"/>
    <property type="match status" value="1"/>
</dbReference>
<dbReference type="InterPro" id="IPR000719">
    <property type="entry name" value="Prot_kinase_dom"/>
</dbReference>
<sequence>MAIHHVIKLLRLPPVPCRLCNTVLFLLIMCSLPSFSHAKSCESSGGSNLDLRDPSLAWRTVTYDRVDQGYLFRTDSDSYRIYSRVFHSLPLGKRLSVSIGEAARNPDAPYAVASSMALDLSAMLVGDQIGQIGLFSSIGQLAQLQTWNLTVDRPLPKDGSQKWVIILSSVLGSVAATTVVAAAVYCYLNSKYRRWKKDLDQLAKTMQNLPGVPMQVDFAHINKATSNFHETMKLGRGGFGAVYGCTLPAAASRTGQAAMRVAVKKFTRELTDRRYEDFLAEVSIINRLRHKNVVPLVGWSYNKGEPLLIYEYMKNGSLDQHLFQRSSGFDQGRKQQDTAIGQWVTRYRIARDIAMGLQYLHHEHEPMVLHRDIKASNIMLDSDFCARLGDFGISCTVDAERSSVTGVAGTIGYMGPEYVVNYKATRQTDIFAFGVVILEIVTGKKNMHVPADDGHITQWVRRLHREGALLQALDDKLIPNTTNSETDFLIEEAQRLLLLGLACTNPNPSSRPSMTEVLQVINKLAPPPDVSLEQPSLGLGWISKDGSSSEYGLPAADHSSDSKTRLGQCSKEQRLAEDTSLFI</sequence>
<dbReference type="SMART" id="SM00220">
    <property type="entry name" value="S_TKc"/>
    <property type="match status" value="1"/>
</dbReference>
<evidence type="ECO:0000256" key="9">
    <source>
        <dbReference type="SAM" id="SignalP"/>
    </source>
</evidence>
<evidence type="ECO:0000256" key="5">
    <source>
        <dbReference type="ARBA" id="ARBA00022840"/>
    </source>
</evidence>
<dbReference type="PANTHER" id="PTHR27007">
    <property type="match status" value="1"/>
</dbReference>
<evidence type="ECO:0000256" key="7">
    <source>
        <dbReference type="SAM" id="MobiDB-lite"/>
    </source>
</evidence>
<keyword evidence="3 6" id="KW-0547">Nucleotide-binding</keyword>
<dbReference type="AlphaFoldDB" id="A0AAV5C7Y6"/>
<gene>
    <name evidence="11" type="primary">ga10993</name>
    <name evidence="11" type="ORF">PR202_ga10993</name>
</gene>
<dbReference type="GO" id="GO:0004674">
    <property type="term" value="F:protein serine/threonine kinase activity"/>
    <property type="evidence" value="ECO:0007669"/>
    <property type="project" value="UniProtKB-KW"/>
</dbReference>
<dbReference type="PROSITE" id="PS50011">
    <property type="entry name" value="PROTEIN_KINASE_DOM"/>
    <property type="match status" value="1"/>
</dbReference>
<evidence type="ECO:0000256" key="6">
    <source>
        <dbReference type="PROSITE-ProRule" id="PRU10141"/>
    </source>
</evidence>
<dbReference type="FunFam" id="1.10.510.10:FF:000444">
    <property type="entry name" value="probable L-type lectin-domain containing receptor kinase S.5"/>
    <property type="match status" value="1"/>
</dbReference>
<evidence type="ECO:0000256" key="8">
    <source>
        <dbReference type="SAM" id="Phobius"/>
    </source>
</evidence>
<keyword evidence="2" id="KW-0808">Transferase</keyword>
<dbReference type="InterPro" id="IPR008271">
    <property type="entry name" value="Ser/Thr_kinase_AS"/>
</dbReference>
<evidence type="ECO:0000256" key="1">
    <source>
        <dbReference type="ARBA" id="ARBA00022527"/>
    </source>
</evidence>
<keyword evidence="9" id="KW-0732">Signal</keyword>
<dbReference type="InterPro" id="IPR017441">
    <property type="entry name" value="Protein_kinase_ATP_BS"/>
</dbReference>
<dbReference type="PROSITE" id="PS00108">
    <property type="entry name" value="PROTEIN_KINASE_ST"/>
    <property type="match status" value="1"/>
</dbReference>
<dbReference type="InterPro" id="IPR001245">
    <property type="entry name" value="Ser-Thr/Tyr_kinase_cat_dom"/>
</dbReference>
<dbReference type="PROSITE" id="PS00107">
    <property type="entry name" value="PROTEIN_KINASE_ATP"/>
    <property type="match status" value="1"/>
</dbReference>
<evidence type="ECO:0000259" key="10">
    <source>
        <dbReference type="PROSITE" id="PS50011"/>
    </source>
</evidence>
<dbReference type="EMBL" id="BQKI01000005">
    <property type="protein sequence ID" value="GJM94353.1"/>
    <property type="molecule type" value="Genomic_DNA"/>
</dbReference>
<feature type="transmembrane region" description="Helical" evidence="8">
    <location>
        <begin position="163"/>
        <end position="188"/>
    </location>
</feature>
<reference evidence="11" key="2">
    <citation type="submission" date="2021-12" db="EMBL/GenBank/DDBJ databases">
        <title>Resequencing data analysis of finger millet.</title>
        <authorList>
            <person name="Hatakeyama M."/>
            <person name="Aluri S."/>
            <person name="Balachadran M.T."/>
            <person name="Sivarajan S.R."/>
            <person name="Poveda L."/>
            <person name="Shimizu-Inatsugi R."/>
            <person name="Schlapbach R."/>
            <person name="Sreeman S.M."/>
            <person name="Shimizu K.K."/>
        </authorList>
    </citation>
    <scope>NUCLEOTIDE SEQUENCE</scope>
</reference>
<name>A0AAV5C7Y6_ELECO</name>
<keyword evidence="8" id="KW-1133">Transmembrane helix</keyword>
<feature type="binding site" evidence="6">
    <location>
        <position position="265"/>
    </location>
    <ligand>
        <name>ATP</name>
        <dbReference type="ChEBI" id="CHEBI:30616"/>
    </ligand>
</feature>
<evidence type="ECO:0000256" key="2">
    <source>
        <dbReference type="ARBA" id="ARBA00022679"/>
    </source>
</evidence>
<evidence type="ECO:0000313" key="12">
    <source>
        <dbReference type="Proteomes" id="UP001054889"/>
    </source>
</evidence>
<keyword evidence="8" id="KW-0812">Transmembrane</keyword>
<evidence type="ECO:0000256" key="3">
    <source>
        <dbReference type="ARBA" id="ARBA00022741"/>
    </source>
</evidence>
<keyword evidence="8" id="KW-0472">Membrane</keyword>
<evidence type="ECO:0000313" key="11">
    <source>
        <dbReference type="EMBL" id="GJM94353.1"/>
    </source>
</evidence>
<dbReference type="SUPFAM" id="SSF56112">
    <property type="entry name" value="Protein kinase-like (PK-like)"/>
    <property type="match status" value="1"/>
</dbReference>
<keyword evidence="1" id="KW-0723">Serine/threonine-protein kinase</keyword>
<dbReference type="Pfam" id="PF07714">
    <property type="entry name" value="PK_Tyr_Ser-Thr"/>
    <property type="match status" value="1"/>
</dbReference>
<feature type="region of interest" description="Disordered" evidence="7">
    <location>
        <begin position="548"/>
        <end position="571"/>
    </location>
</feature>
<protein>
    <recommendedName>
        <fullName evidence="10">Protein kinase domain-containing protein</fullName>
    </recommendedName>
</protein>
<feature type="domain" description="Protein kinase" evidence="10">
    <location>
        <begin position="228"/>
        <end position="537"/>
    </location>
</feature>
<feature type="chain" id="PRO_5043439326" description="Protein kinase domain-containing protein" evidence="9">
    <location>
        <begin position="39"/>
        <end position="583"/>
    </location>
</feature>
<dbReference type="GO" id="GO:0051707">
    <property type="term" value="P:response to other organism"/>
    <property type="evidence" value="ECO:0007669"/>
    <property type="project" value="UniProtKB-ARBA"/>
</dbReference>
<dbReference type="InterPro" id="IPR050528">
    <property type="entry name" value="L-type_Lectin-RKs"/>
</dbReference>
<reference evidence="11" key="1">
    <citation type="journal article" date="2018" name="DNA Res.">
        <title>Multiple hybrid de novo genome assembly of finger millet, an orphan allotetraploid crop.</title>
        <authorList>
            <person name="Hatakeyama M."/>
            <person name="Aluri S."/>
            <person name="Balachadran M.T."/>
            <person name="Sivarajan S.R."/>
            <person name="Patrignani A."/>
            <person name="Gruter S."/>
            <person name="Poveda L."/>
            <person name="Shimizu-Inatsugi R."/>
            <person name="Baeten J."/>
            <person name="Francoijs K.J."/>
            <person name="Nataraja K.N."/>
            <person name="Reddy Y.A.N."/>
            <person name="Phadnis S."/>
            <person name="Ravikumar R.L."/>
            <person name="Schlapbach R."/>
            <person name="Sreeman S.M."/>
            <person name="Shimizu K.K."/>
        </authorList>
    </citation>
    <scope>NUCLEOTIDE SEQUENCE</scope>
</reference>
<keyword evidence="12" id="KW-1185">Reference proteome</keyword>
<feature type="signal peptide" evidence="9">
    <location>
        <begin position="1"/>
        <end position="38"/>
    </location>
</feature>
<dbReference type="InterPro" id="IPR011009">
    <property type="entry name" value="Kinase-like_dom_sf"/>
</dbReference>
<evidence type="ECO:0000256" key="4">
    <source>
        <dbReference type="ARBA" id="ARBA00022777"/>
    </source>
</evidence>
<keyword evidence="4" id="KW-0418">Kinase</keyword>
<dbReference type="Gene3D" id="1.10.510.10">
    <property type="entry name" value="Transferase(Phosphotransferase) domain 1"/>
    <property type="match status" value="1"/>
</dbReference>
<keyword evidence="5 6" id="KW-0067">ATP-binding</keyword>
<proteinExistence type="predicted"/>
<dbReference type="Proteomes" id="UP001054889">
    <property type="component" value="Unassembled WGS sequence"/>
</dbReference>
<comment type="caution">
    <text evidence="11">The sequence shown here is derived from an EMBL/GenBank/DDBJ whole genome shotgun (WGS) entry which is preliminary data.</text>
</comment>
<dbReference type="GO" id="GO:0005524">
    <property type="term" value="F:ATP binding"/>
    <property type="evidence" value="ECO:0007669"/>
    <property type="project" value="UniProtKB-UniRule"/>
</dbReference>
<organism evidence="11 12">
    <name type="scientific">Eleusine coracana subsp. coracana</name>
    <dbReference type="NCBI Taxonomy" id="191504"/>
    <lineage>
        <taxon>Eukaryota</taxon>
        <taxon>Viridiplantae</taxon>
        <taxon>Streptophyta</taxon>
        <taxon>Embryophyta</taxon>
        <taxon>Tracheophyta</taxon>
        <taxon>Spermatophyta</taxon>
        <taxon>Magnoliopsida</taxon>
        <taxon>Liliopsida</taxon>
        <taxon>Poales</taxon>
        <taxon>Poaceae</taxon>
        <taxon>PACMAD clade</taxon>
        <taxon>Chloridoideae</taxon>
        <taxon>Cynodonteae</taxon>
        <taxon>Eleusininae</taxon>
        <taxon>Eleusine</taxon>
    </lineage>
</organism>
<accession>A0AAV5C7Y6</accession>